<dbReference type="EMBL" id="JANPWB010000010">
    <property type="protein sequence ID" value="KAJ1141098.1"/>
    <property type="molecule type" value="Genomic_DNA"/>
</dbReference>
<sequence length="222" mass="23551">MPLDQPFEVIRSAEPVRQGPMCCSPAQSHRTKPVVQGDSDVATTPAVPFELSRGYPGPRHCYPGCARCLLTYLADTQSGFFLWSLATSLSHQVRSAVVSLQSAPFERPAQCCAQNRRCPGGAPPSSVKVRQHHSMPTGCLAGQGRHQLPPLSVISSQPVGNKPSLHLYGTPSVAAIIDRRLPRLPVRCPGPYAAPSPTQVCATSGPSAPAPQASSQLVPPLH</sequence>
<keyword evidence="3" id="KW-1185">Reference proteome</keyword>
<gene>
    <name evidence="2" type="ORF">NDU88_007433</name>
</gene>
<dbReference type="AlphaFoldDB" id="A0AAV7QLT6"/>
<feature type="region of interest" description="Disordered" evidence="1">
    <location>
        <begin position="197"/>
        <end position="222"/>
    </location>
</feature>
<feature type="compositionally biased region" description="Low complexity" evidence="1">
    <location>
        <begin position="206"/>
        <end position="216"/>
    </location>
</feature>
<evidence type="ECO:0000256" key="1">
    <source>
        <dbReference type="SAM" id="MobiDB-lite"/>
    </source>
</evidence>
<comment type="caution">
    <text evidence="2">The sequence shown here is derived from an EMBL/GenBank/DDBJ whole genome shotgun (WGS) entry which is preliminary data.</text>
</comment>
<dbReference type="Proteomes" id="UP001066276">
    <property type="component" value="Chromosome 6"/>
</dbReference>
<evidence type="ECO:0000313" key="3">
    <source>
        <dbReference type="Proteomes" id="UP001066276"/>
    </source>
</evidence>
<evidence type="ECO:0000313" key="2">
    <source>
        <dbReference type="EMBL" id="KAJ1141098.1"/>
    </source>
</evidence>
<name>A0AAV7QLT6_PLEWA</name>
<proteinExistence type="predicted"/>
<protein>
    <submittedName>
        <fullName evidence="2">Uncharacterized protein</fullName>
    </submittedName>
</protein>
<accession>A0AAV7QLT6</accession>
<organism evidence="2 3">
    <name type="scientific">Pleurodeles waltl</name>
    <name type="common">Iberian ribbed newt</name>
    <dbReference type="NCBI Taxonomy" id="8319"/>
    <lineage>
        <taxon>Eukaryota</taxon>
        <taxon>Metazoa</taxon>
        <taxon>Chordata</taxon>
        <taxon>Craniata</taxon>
        <taxon>Vertebrata</taxon>
        <taxon>Euteleostomi</taxon>
        <taxon>Amphibia</taxon>
        <taxon>Batrachia</taxon>
        <taxon>Caudata</taxon>
        <taxon>Salamandroidea</taxon>
        <taxon>Salamandridae</taxon>
        <taxon>Pleurodelinae</taxon>
        <taxon>Pleurodeles</taxon>
    </lineage>
</organism>
<reference evidence="2" key="1">
    <citation type="journal article" date="2022" name="bioRxiv">
        <title>Sequencing and chromosome-scale assembly of the giantPleurodeles waltlgenome.</title>
        <authorList>
            <person name="Brown T."/>
            <person name="Elewa A."/>
            <person name="Iarovenko S."/>
            <person name="Subramanian E."/>
            <person name="Araus A.J."/>
            <person name="Petzold A."/>
            <person name="Susuki M."/>
            <person name="Suzuki K.-i.T."/>
            <person name="Hayashi T."/>
            <person name="Toyoda A."/>
            <person name="Oliveira C."/>
            <person name="Osipova E."/>
            <person name="Leigh N.D."/>
            <person name="Simon A."/>
            <person name="Yun M.H."/>
        </authorList>
    </citation>
    <scope>NUCLEOTIDE SEQUENCE</scope>
    <source>
        <strain evidence="2">20211129_DDA</strain>
        <tissue evidence="2">Liver</tissue>
    </source>
</reference>